<evidence type="ECO:0000259" key="1">
    <source>
        <dbReference type="Pfam" id="PF12229"/>
    </source>
</evidence>
<dbReference type="RefSeq" id="WP_179423373.1">
    <property type="nucleotide sequence ID" value="NZ_BAAAMP010000002.1"/>
</dbReference>
<dbReference type="Pfam" id="PF12229">
    <property type="entry name" value="PG_binding_4"/>
    <property type="match status" value="1"/>
</dbReference>
<gene>
    <name evidence="3" type="ORF">BJ975_000519</name>
    <name evidence="2" type="ORF">IDH50_01760</name>
</gene>
<dbReference type="Pfam" id="PF04294">
    <property type="entry name" value="VanW"/>
    <property type="match status" value="1"/>
</dbReference>
<dbReference type="InterPro" id="IPR052913">
    <property type="entry name" value="Glycopeptide_resist_protein"/>
</dbReference>
<dbReference type="PANTHER" id="PTHR35788">
    <property type="entry name" value="EXPORTED PROTEIN-RELATED"/>
    <property type="match status" value="1"/>
</dbReference>
<dbReference type="PANTHER" id="PTHR35788:SF1">
    <property type="entry name" value="EXPORTED PROTEIN"/>
    <property type="match status" value="1"/>
</dbReference>
<protein>
    <submittedName>
        <fullName evidence="2">VanW family protein</fullName>
    </submittedName>
    <submittedName>
        <fullName evidence="3">Vancomycin resistance protein YoaR</fullName>
    </submittedName>
</protein>
<name>A0A8I0FT85_9ACTN</name>
<reference evidence="2" key="2">
    <citation type="submission" date="2020-09" db="EMBL/GenBank/DDBJ databases">
        <title>Novel species in genus Aeromicrobium.</title>
        <authorList>
            <person name="Zhang G."/>
        </authorList>
    </citation>
    <scope>NUCLEOTIDE SEQUENCE</scope>
    <source>
        <strain evidence="2">SSW1-57</strain>
    </source>
</reference>
<keyword evidence="4" id="KW-1185">Reference proteome</keyword>
<dbReference type="Proteomes" id="UP000587211">
    <property type="component" value="Unassembled WGS sequence"/>
</dbReference>
<dbReference type="InterPro" id="IPR022029">
    <property type="entry name" value="YoaR-like_PG-bd"/>
</dbReference>
<proteinExistence type="predicted"/>
<dbReference type="Proteomes" id="UP000659061">
    <property type="component" value="Unassembled WGS sequence"/>
</dbReference>
<dbReference type="InterPro" id="IPR007391">
    <property type="entry name" value="Vancomycin_resist_VanW"/>
</dbReference>
<organism evidence="2 5">
    <name type="scientific">Aeromicrobium tamlense</name>
    <dbReference type="NCBI Taxonomy" id="375541"/>
    <lineage>
        <taxon>Bacteria</taxon>
        <taxon>Bacillati</taxon>
        <taxon>Actinomycetota</taxon>
        <taxon>Actinomycetes</taxon>
        <taxon>Propionibacteriales</taxon>
        <taxon>Nocardioidaceae</taxon>
        <taxon>Aeromicrobium</taxon>
    </lineage>
</organism>
<evidence type="ECO:0000313" key="4">
    <source>
        <dbReference type="Proteomes" id="UP000587211"/>
    </source>
</evidence>
<reference evidence="3 4" key="1">
    <citation type="submission" date="2020-07" db="EMBL/GenBank/DDBJ databases">
        <title>Sequencing the genomes of 1000 actinobacteria strains.</title>
        <authorList>
            <person name="Klenk H.-P."/>
        </authorList>
    </citation>
    <scope>NUCLEOTIDE SEQUENCE [LARGE SCALE GENOMIC DNA]</scope>
    <source>
        <strain evidence="3 4">DSM 19087</strain>
    </source>
</reference>
<feature type="domain" description="YoaR-like putative peptidoglycan binding" evidence="1">
    <location>
        <begin position="114"/>
        <end position="181"/>
    </location>
</feature>
<comment type="caution">
    <text evidence="2">The sequence shown here is derived from an EMBL/GenBank/DDBJ whole genome shotgun (WGS) entry which is preliminary data.</text>
</comment>
<sequence length="566" mass="60586">MSRRRLLIVAGAVVSVIALAYVAGYVLTGQRLPADTSIAGVDVGGQSPDEAEETLEQGLAERSKEPIRATFDDRDFEIEPTQAGLAVDVAASVRAAGGRSWDPRDMVALVAGGSDHDPVLDVDETKLAAAVASVAETVDQPVVEAQITFPDAKPKARAPKAGNEVPQDEFAEAIQDAWLTQDEPVEVPVEAVAPAVDRAGLRQAIRDIARPAVAAPVKLQVGDATIDLPVTAYAPALAVVVKDGAMTPVIDAKDLAKPLTSSTTGIGRSAVDASFRFEGGKAFVVPGKAGVGLDPKTMATQLVPVLTKTGDARSITVEASAVQPEFTTEDAKALGIKERISSFTTEYPHADYRNTNQAEAARRIDGVVLEPGETFSFNDIVGERTAANGFVSGFVINGGVFREELGGGVSQVATTAYNAAFFGGLDDVEHHPHAFYIDRYPVGREATIYYGSLDLRFRNPYKTGVVIHAWVDKSAPGTVGRMNVEMYGTKVYEVKSRSSDRYNFRNPGTQYDDTDRCVSQAPVTGFDIDIHRDFYQGGKRVKTEKDTAYYQAADRVICGKKPEKDD</sequence>
<evidence type="ECO:0000313" key="3">
    <source>
        <dbReference type="EMBL" id="NYI37144.1"/>
    </source>
</evidence>
<accession>A0A8I0FT85</accession>
<dbReference type="EMBL" id="JACWMT010000001">
    <property type="protein sequence ID" value="MBD1268948.1"/>
    <property type="molecule type" value="Genomic_DNA"/>
</dbReference>
<dbReference type="EMBL" id="JACBZN010000001">
    <property type="protein sequence ID" value="NYI37144.1"/>
    <property type="molecule type" value="Genomic_DNA"/>
</dbReference>
<evidence type="ECO:0000313" key="2">
    <source>
        <dbReference type="EMBL" id="MBD1268948.1"/>
    </source>
</evidence>
<evidence type="ECO:0000313" key="5">
    <source>
        <dbReference type="Proteomes" id="UP000659061"/>
    </source>
</evidence>
<dbReference type="AlphaFoldDB" id="A0A8I0FT85"/>